<keyword evidence="3" id="KW-1185">Reference proteome</keyword>
<keyword evidence="1" id="KW-1133">Transmembrane helix</keyword>
<dbReference type="AlphaFoldDB" id="A0A0R3QNQ9"/>
<accession>A0A0R3QNQ9</accession>
<protein>
    <submittedName>
        <fullName evidence="2 4">Uncharacterized protein</fullName>
    </submittedName>
</protein>
<evidence type="ECO:0000256" key="1">
    <source>
        <dbReference type="SAM" id="Phobius"/>
    </source>
</evidence>
<name>A0A0R3QNQ9_9BILA</name>
<sequence length="35" mass="3987">MMMISSTGLSLGFNVFVFSIFLTTFIPLRTWKGRS</sequence>
<dbReference type="EMBL" id="UZAG01015924">
    <property type="protein sequence ID" value="VDO24383.1"/>
    <property type="molecule type" value="Genomic_DNA"/>
</dbReference>
<dbReference type="WBParaSite" id="BTMF_0000934401-mRNA-1">
    <property type="protein sequence ID" value="BTMF_0000934401-mRNA-1"/>
    <property type="gene ID" value="BTMF_0000934401"/>
</dbReference>
<gene>
    <name evidence="2" type="ORF">BTMF_LOCUS7395</name>
</gene>
<evidence type="ECO:0000313" key="3">
    <source>
        <dbReference type="Proteomes" id="UP000280834"/>
    </source>
</evidence>
<dbReference type="Proteomes" id="UP000280834">
    <property type="component" value="Unassembled WGS sequence"/>
</dbReference>
<keyword evidence="1" id="KW-0812">Transmembrane</keyword>
<keyword evidence="1" id="KW-0472">Membrane</keyword>
<reference evidence="4" key="1">
    <citation type="submission" date="2017-02" db="UniProtKB">
        <authorList>
            <consortium name="WormBaseParasite"/>
        </authorList>
    </citation>
    <scope>IDENTIFICATION</scope>
</reference>
<feature type="transmembrane region" description="Helical" evidence="1">
    <location>
        <begin position="6"/>
        <end position="28"/>
    </location>
</feature>
<reference evidence="2 3" key="2">
    <citation type="submission" date="2018-11" db="EMBL/GenBank/DDBJ databases">
        <authorList>
            <consortium name="Pathogen Informatics"/>
        </authorList>
    </citation>
    <scope>NUCLEOTIDE SEQUENCE [LARGE SCALE GENOMIC DNA]</scope>
</reference>
<proteinExistence type="predicted"/>
<evidence type="ECO:0000313" key="2">
    <source>
        <dbReference type="EMBL" id="VDO24383.1"/>
    </source>
</evidence>
<organism evidence="4">
    <name type="scientific">Brugia timori</name>
    <dbReference type="NCBI Taxonomy" id="42155"/>
    <lineage>
        <taxon>Eukaryota</taxon>
        <taxon>Metazoa</taxon>
        <taxon>Ecdysozoa</taxon>
        <taxon>Nematoda</taxon>
        <taxon>Chromadorea</taxon>
        <taxon>Rhabditida</taxon>
        <taxon>Spirurina</taxon>
        <taxon>Spiruromorpha</taxon>
        <taxon>Filarioidea</taxon>
        <taxon>Onchocercidae</taxon>
        <taxon>Brugia</taxon>
    </lineage>
</organism>
<evidence type="ECO:0000313" key="4">
    <source>
        <dbReference type="WBParaSite" id="BTMF_0000934401-mRNA-1"/>
    </source>
</evidence>